<evidence type="ECO:0000256" key="1">
    <source>
        <dbReference type="SAM" id="SignalP"/>
    </source>
</evidence>
<feature type="chain" id="PRO_5021831856" evidence="1">
    <location>
        <begin position="29"/>
        <end position="100"/>
    </location>
</feature>
<dbReference type="Proteomes" id="UP000321304">
    <property type="component" value="Unassembled WGS sequence"/>
</dbReference>
<name>A0A560KV48_9BRAD</name>
<evidence type="ECO:0000313" key="2">
    <source>
        <dbReference type="EMBL" id="TWB87123.1"/>
    </source>
</evidence>
<feature type="signal peptide" evidence="1">
    <location>
        <begin position="1"/>
        <end position="28"/>
    </location>
</feature>
<proteinExistence type="predicted"/>
<keyword evidence="3" id="KW-1185">Reference proteome</keyword>
<accession>A0A560KV48</accession>
<dbReference type="AlphaFoldDB" id="A0A560KV48"/>
<organism evidence="2 3">
    <name type="scientific">Bradyrhizobium macuxiense</name>
    <dbReference type="NCBI Taxonomy" id="1755647"/>
    <lineage>
        <taxon>Bacteria</taxon>
        <taxon>Pseudomonadati</taxon>
        <taxon>Pseudomonadota</taxon>
        <taxon>Alphaproteobacteria</taxon>
        <taxon>Hyphomicrobiales</taxon>
        <taxon>Nitrobacteraceae</taxon>
        <taxon>Bradyrhizobium</taxon>
    </lineage>
</organism>
<reference evidence="2 3" key="1">
    <citation type="submission" date="2019-06" db="EMBL/GenBank/DDBJ databases">
        <title>Genomic Encyclopedia of Type Strains, Phase IV (KMG-V): Genome sequencing to study the core and pangenomes of soil and plant-associated prokaryotes.</title>
        <authorList>
            <person name="Whitman W."/>
        </authorList>
    </citation>
    <scope>NUCLEOTIDE SEQUENCE [LARGE SCALE GENOMIC DNA]</scope>
    <source>
        <strain evidence="2 3">BR 10355</strain>
    </source>
</reference>
<keyword evidence="1" id="KW-0732">Signal</keyword>
<sequence>MFRCTNARFFVTALFVGTIAMQAVPAEAAVSKADKAVLKRAIVACKAEAKGKKIKWLSRRKYVNNCVTEAMKDHPNMDVSAMLKNRPNLTDLPVERWPGY</sequence>
<dbReference type="EMBL" id="VITY01000023">
    <property type="protein sequence ID" value="TWB87123.1"/>
    <property type="molecule type" value="Genomic_DNA"/>
</dbReference>
<evidence type="ECO:0000313" key="3">
    <source>
        <dbReference type="Proteomes" id="UP000321304"/>
    </source>
</evidence>
<comment type="caution">
    <text evidence="2">The sequence shown here is derived from an EMBL/GenBank/DDBJ whole genome shotgun (WGS) entry which is preliminary data.</text>
</comment>
<gene>
    <name evidence="2" type="ORF">FBZ93_12354</name>
</gene>
<protein>
    <submittedName>
        <fullName evidence="2">Uncharacterized protein</fullName>
    </submittedName>
</protein>